<sequence length="1042" mass="113407">MRITSFFVKQWQFTLVVFLMIVVVSLTTVLTMPRAEDPEINPPQYPIIAIYPGTSPKDLEELVVKPIEKRVSELEQIKKIESTITDGVASVVVEYKYGVDVENKYQELVREIGALRSELPQDLYKLEVKKVSPTDVNVLQVALVSENASDKSLRTFANNLKEELERVPGLKKADYTGVPEQVLRVDLQLEKLAQQKIPLNYVIGSIQSEAANIPGGPVRGGVKTFNVKTSGKYKSIDEVRNTIVWAGNGHVVYLKDVADVEFRYAEPKHITRLNGHRAVLVTAAQKPGENIARTQAAYAPVLEKFEKTLPKNIAMVKAFDQAENVGRRLGGLGIDFIIAISLVLITLLPLGGRAALVVMVAIPLSLGIGIVLLNAFGFSLNQLSIVGLVVALGLLVDDSIVVVENIERWLREGWSRNAAVIEGTKQIGLAVLGCTATLIIAFLPLAFMPEAAGEFIRGLPMAVIFSVLASMLVSLTIVPFLGARVLKVHGNPEGNLFLRGLKRLISGSYTKLLEAALLRPKTTLFIALGLFVASLGIFKLIGFRLFPASEKPQFLVNVTMPLQSNLELTDSMARRVEGELAKEPLVKYYTTNVGKGNPRIYYNVIPENEKPDFAQFYVQLQDDVNPKKKRALIDALRDRFAGVAGAKIEVKDFEQGPLVEAPVAIRFTGEHLDTLRAIAARAEDLLKSVPGAIYVNNDVRVLKSDLHLNINTEKSRMLGIGTADIDKTVRLAIAGYEAGTYTDAAGKDFDIMIGTPRDRFATINSFDGIFVNNAVGTPVPLSQVAQLDFESSPTIIKHVDKKRYVVVTAFTEEGVLTEKVLKEFMKRSSELKLPAGYELVLAGEVQSQKDAFGGSFGTVVIATIFLFIMVLILEFKTFKSTLIVLSVIPLGVIGGVCALWITGNPMSFVAIIGFIGLAGIEVKNSILLVDFTNQLRAEGKGLDAAIREAGELRFLPIVLTSLTAIGGLLPIAISSNPLISPLALVLIGGLVSSTLLSRIVTPVLYKLIPPKVEPVVNGEGAMVNEPKGPEVRVLTPDAVTAR</sequence>
<feature type="transmembrane region" description="Helical" evidence="1">
    <location>
        <begin position="524"/>
        <end position="546"/>
    </location>
</feature>
<dbReference type="Proteomes" id="UP001501725">
    <property type="component" value="Unassembled WGS sequence"/>
</dbReference>
<dbReference type="Gene3D" id="1.20.1640.10">
    <property type="entry name" value="Multidrug efflux transporter AcrB transmembrane domain"/>
    <property type="match status" value="2"/>
</dbReference>
<keyword evidence="1" id="KW-1133">Transmembrane helix</keyword>
<feature type="transmembrane region" description="Helical" evidence="1">
    <location>
        <begin position="383"/>
        <end position="406"/>
    </location>
</feature>
<name>A0ABP8HEX3_9BACT</name>
<dbReference type="PANTHER" id="PTHR32063">
    <property type="match status" value="1"/>
</dbReference>
<dbReference type="SUPFAM" id="SSF82714">
    <property type="entry name" value="Multidrug efflux transporter AcrB TolC docking domain, DN and DC subdomains"/>
    <property type="match status" value="2"/>
</dbReference>
<organism evidence="2 3">
    <name type="scientific">Flaviaesturariibacter amylovorans</name>
    <dbReference type="NCBI Taxonomy" id="1084520"/>
    <lineage>
        <taxon>Bacteria</taxon>
        <taxon>Pseudomonadati</taxon>
        <taxon>Bacteroidota</taxon>
        <taxon>Chitinophagia</taxon>
        <taxon>Chitinophagales</taxon>
        <taxon>Chitinophagaceae</taxon>
        <taxon>Flaviaestuariibacter</taxon>
    </lineage>
</organism>
<feature type="transmembrane region" description="Helical" evidence="1">
    <location>
        <begin position="851"/>
        <end position="875"/>
    </location>
</feature>
<dbReference type="RefSeq" id="WP_345257081.1">
    <property type="nucleotide sequence ID" value="NZ_BAABGY010000011.1"/>
</dbReference>
<gene>
    <name evidence="2" type="ORF">GCM10023184_34820</name>
</gene>
<feature type="transmembrane region" description="Helical" evidence="1">
    <location>
        <begin position="459"/>
        <end position="481"/>
    </location>
</feature>
<dbReference type="Gene3D" id="3.30.70.1440">
    <property type="entry name" value="Multidrug efflux transporter AcrB pore domain"/>
    <property type="match status" value="1"/>
</dbReference>
<proteinExistence type="predicted"/>
<keyword evidence="3" id="KW-1185">Reference proteome</keyword>
<keyword evidence="1" id="KW-0472">Membrane</keyword>
<evidence type="ECO:0000256" key="1">
    <source>
        <dbReference type="SAM" id="Phobius"/>
    </source>
</evidence>
<dbReference type="Gene3D" id="3.30.70.1320">
    <property type="entry name" value="Multidrug efflux transporter AcrB pore domain like"/>
    <property type="match status" value="1"/>
</dbReference>
<protein>
    <submittedName>
        <fullName evidence="2">Efflux RND transporter permease subunit</fullName>
    </submittedName>
</protein>
<dbReference type="PANTHER" id="PTHR32063:SF24">
    <property type="entry name" value="CATION EFFLUX SYSTEM (ACRB_ACRD_ACRF FAMILY)"/>
    <property type="match status" value="1"/>
</dbReference>
<dbReference type="EMBL" id="BAABGY010000011">
    <property type="protein sequence ID" value="GAA4338410.1"/>
    <property type="molecule type" value="Genomic_DNA"/>
</dbReference>
<evidence type="ECO:0000313" key="2">
    <source>
        <dbReference type="EMBL" id="GAA4338410.1"/>
    </source>
</evidence>
<dbReference type="PRINTS" id="PR00702">
    <property type="entry name" value="ACRIFLAVINRP"/>
</dbReference>
<evidence type="ECO:0000313" key="3">
    <source>
        <dbReference type="Proteomes" id="UP001501725"/>
    </source>
</evidence>
<feature type="transmembrane region" description="Helical" evidence="1">
    <location>
        <begin position="355"/>
        <end position="377"/>
    </location>
</feature>
<feature type="transmembrane region" description="Helical" evidence="1">
    <location>
        <begin position="979"/>
        <end position="1001"/>
    </location>
</feature>
<feature type="transmembrane region" description="Helical" evidence="1">
    <location>
        <begin position="12"/>
        <end position="32"/>
    </location>
</feature>
<comment type="caution">
    <text evidence="2">The sequence shown here is derived from an EMBL/GenBank/DDBJ whole genome shotgun (WGS) entry which is preliminary data.</text>
</comment>
<feature type="transmembrane region" description="Helical" evidence="1">
    <location>
        <begin position="908"/>
        <end position="931"/>
    </location>
</feature>
<dbReference type="Pfam" id="PF00873">
    <property type="entry name" value="ACR_tran"/>
    <property type="match status" value="1"/>
</dbReference>
<dbReference type="SUPFAM" id="SSF82866">
    <property type="entry name" value="Multidrug efflux transporter AcrB transmembrane domain"/>
    <property type="match status" value="2"/>
</dbReference>
<dbReference type="Gene3D" id="3.30.2090.10">
    <property type="entry name" value="Multidrug efflux transporter AcrB TolC docking domain, DN and DC subdomains"/>
    <property type="match status" value="2"/>
</dbReference>
<dbReference type="InterPro" id="IPR027463">
    <property type="entry name" value="AcrB_DN_DC_subdom"/>
</dbReference>
<feature type="transmembrane region" description="Helical" evidence="1">
    <location>
        <begin position="329"/>
        <end position="348"/>
    </location>
</feature>
<dbReference type="SUPFAM" id="SSF82693">
    <property type="entry name" value="Multidrug efflux transporter AcrB pore domain, PN1, PN2, PC1 and PC2 subdomains"/>
    <property type="match status" value="3"/>
</dbReference>
<accession>A0ABP8HEX3</accession>
<feature type="transmembrane region" description="Helical" evidence="1">
    <location>
        <begin position="427"/>
        <end position="447"/>
    </location>
</feature>
<feature type="transmembrane region" description="Helical" evidence="1">
    <location>
        <begin position="882"/>
        <end position="902"/>
    </location>
</feature>
<dbReference type="InterPro" id="IPR001036">
    <property type="entry name" value="Acrflvin-R"/>
</dbReference>
<dbReference type="Gene3D" id="3.30.70.1430">
    <property type="entry name" value="Multidrug efflux transporter AcrB pore domain"/>
    <property type="match status" value="2"/>
</dbReference>
<keyword evidence="1" id="KW-0812">Transmembrane</keyword>
<reference evidence="3" key="1">
    <citation type="journal article" date="2019" name="Int. J. Syst. Evol. Microbiol.">
        <title>The Global Catalogue of Microorganisms (GCM) 10K type strain sequencing project: providing services to taxonomists for standard genome sequencing and annotation.</title>
        <authorList>
            <consortium name="The Broad Institute Genomics Platform"/>
            <consortium name="The Broad Institute Genome Sequencing Center for Infectious Disease"/>
            <person name="Wu L."/>
            <person name="Ma J."/>
        </authorList>
    </citation>
    <scope>NUCLEOTIDE SEQUENCE [LARGE SCALE GENOMIC DNA]</scope>
    <source>
        <strain evidence="3">JCM 17919</strain>
    </source>
</reference>
<feature type="transmembrane region" description="Helical" evidence="1">
    <location>
        <begin position="952"/>
        <end position="973"/>
    </location>
</feature>